<dbReference type="SMART" id="SM00388">
    <property type="entry name" value="HisKA"/>
    <property type="match status" value="1"/>
</dbReference>
<dbReference type="OrthoDB" id="9786919at2"/>
<dbReference type="GO" id="GO:0005886">
    <property type="term" value="C:plasma membrane"/>
    <property type="evidence" value="ECO:0007669"/>
    <property type="project" value="UniProtKB-SubCell"/>
</dbReference>
<evidence type="ECO:0000313" key="18">
    <source>
        <dbReference type="EMBL" id="SDH82739.1"/>
    </source>
</evidence>
<gene>
    <name evidence="18" type="ORF">SAMN05216192_101272</name>
</gene>
<dbReference type="SUPFAM" id="SSF55874">
    <property type="entry name" value="ATPase domain of HSP90 chaperone/DNA topoisomerase II/histidine kinase"/>
    <property type="match status" value="1"/>
</dbReference>
<keyword evidence="19" id="KW-1185">Reference proteome</keyword>
<keyword evidence="12 15" id="KW-1133">Transmembrane helix</keyword>
<dbReference type="Pfam" id="PF00672">
    <property type="entry name" value="HAMP"/>
    <property type="match status" value="1"/>
</dbReference>
<keyword evidence="5" id="KW-1003">Cell membrane</keyword>
<dbReference type="Gene3D" id="3.30.565.10">
    <property type="entry name" value="Histidine kinase-like ATPase, C-terminal domain"/>
    <property type="match status" value="1"/>
</dbReference>
<dbReference type="SMART" id="SM00304">
    <property type="entry name" value="HAMP"/>
    <property type="match status" value="1"/>
</dbReference>
<name>A0A1G8FL02_9BACL</name>
<dbReference type="GO" id="GO:0000155">
    <property type="term" value="F:phosphorelay sensor kinase activity"/>
    <property type="evidence" value="ECO:0007669"/>
    <property type="project" value="InterPro"/>
</dbReference>
<evidence type="ECO:0000256" key="15">
    <source>
        <dbReference type="SAM" id="Phobius"/>
    </source>
</evidence>
<evidence type="ECO:0000256" key="13">
    <source>
        <dbReference type="ARBA" id="ARBA00023012"/>
    </source>
</evidence>
<keyword evidence="13" id="KW-0902">Two-component regulatory system</keyword>
<dbReference type="PANTHER" id="PTHR45436:SF5">
    <property type="entry name" value="SENSOR HISTIDINE KINASE TRCS"/>
    <property type="match status" value="1"/>
</dbReference>
<organism evidence="18 19">
    <name type="scientific">Paenibacillus typhae</name>
    <dbReference type="NCBI Taxonomy" id="1174501"/>
    <lineage>
        <taxon>Bacteria</taxon>
        <taxon>Bacillati</taxon>
        <taxon>Bacillota</taxon>
        <taxon>Bacilli</taxon>
        <taxon>Bacillales</taxon>
        <taxon>Paenibacillaceae</taxon>
        <taxon>Paenibacillus</taxon>
    </lineage>
</organism>
<dbReference type="CDD" id="cd06225">
    <property type="entry name" value="HAMP"/>
    <property type="match status" value="1"/>
</dbReference>
<dbReference type="SMART" id="SM00387">
    <property type="entry name" value="HATPase_c"/>
    <property type="match status" value="1"/>
</dbReference>
<evidence type="ECO:0000256" key="14">
    <source>
        <dbReference type="ARBA" id="ARBA00023136"/>
    </source>
</evidence>
<dbReference type="PROSITE" id="PS50109">
    <property type="entry name" value="HIS_KIN"/>
    <property type="match status" value="1"/>
</dbReference>
<accession>A0A1G8FL02</accession>
<dbReference type="InterPro" id="IPR003594">
    <property type="entry name" value="HATPase_dom"/>
</dbReference>
<keyword evidence="8 15" id="KW-0812">Transmembrane</keyword>
<keyword evidence="10" id="KW-0418">Kinase</keyword>
<dbReference type="InterPro" id="IPR003661">
    <property type="entry name" value="HisK_dim/P_dom"/>
</dbReference>
<evidence type="ECO:0000256" key="7">
    <source>
        <dbReference type="ARBA" id="ARBA00022679"/>
    </source>
</evidence>
<dbReference type="CDD" id="cd00075">
    <property type="entry name" value="HATPase"/>
    <property type="match status" value="1"/>
</dbReference>
<evidence type="ECO:0000256" key="12">
    <source>
        <dbReference type="ARBA" id="ARBA00022989"/>
    </source>
</evidence>
<dbReference type="FunFam" id="3.30.565.10:FF:000006">
    <property type="entry name" value="Sensor histidine kinase WalK"/>
    <property type="match status" value="1"/>
</dbReference>
<evidence type="ECO:0000256" key="5">
    <source>
        <dbReference type="ARBA" id="ARBA00022475"/>
    </source>
</evidence>
<dbReference type="AlphaFoldDB" id="A0A1G8FL02"/>
<dbReference type="STRING" id="1174501.SAMN05216192_101272"/>
<evidence type="ECO:0000256" key="3">
    <source>
        <dbReference type="ARBA" id="ARBA00012438"/>
    </source>
</evidence>
<dbReference type="InterPro" id="IPR004358">
    <property type="entry name" value="Sig_transdc_His_kin-like_C"/>
</dbReference>
<feature type="domain" description="Histidine kinase" evidence="16">
    <location>
        <begin position="249"/>
        <end position="468"/>
    </location>
</feature>
<feature type="domain" description="HAMP" evidence="17">
    <location>
        <begin position="188"/>
        <end position="241"/>
    </location>
</feature>
<dbReference type="GO" id="GO:0005524">
    <property type="term" value="F:ATP binding"/>
    <property type="evidence" value="ECO:0007669"/>
    <property type="project" value="UniProtKB-KW"/>
</dbReference>
<keyword evidence="7" id="KW-0808">Transferase</keyword>
<evidence type="ECO:0000259" key="16">
    <source>
        <dbReference type="PROSITE" id="PS50109"/>
    </source>
</evidence>
<dbReference type="Pfam" id="PF00512">
    <property type="entry name" value="HisKA"/>
    <property type="match status" value="1"/>
</dbReference>
<evidence type="ECO:0000256" key="4">
    <source>
        <dbReference type="ARBA" id="ARBA00015735"/>
    </source>
</evidence>
<dbReference type="PANTHER" id="PTHR45436">
    <property type="entry name" value="SENSOR HISTIDINE KINASE YKOH"/>
    <property type="match status" value="1"/>
</dbReference>
<dbReference type="EC" id="2.7.13.3" evidence="3"/>
<dbReference type="Proteomes" id="UP000199050">
    <property type="component" value="Unassembled WGS sequence"/>
</dbReference>
<dbReference type="InterPro" id="IPR036097">
    <property type="entry name" value="HisK_dim/P_sf"/>
</dbReference>
<evidence type="ECO:0000256" key="9">
    <source>
        <dbReference type="ARBA" id="ARBA00022741"/>
    </source>
</evidence>
<dbReference type="InterPro" id="IPR003660">
    <property type="entry name" value="HAMP_dom"/>
</dbReference>
<evidence type="ECO:0000259" key="17">
    <source>
        <dbReference type="PROSITE" id="PS50885"/>
    </source>
</evidence>
<dbReference type="PROSITE" id="PS50885">
    <property type="entry name" value="HAMP"/>
    <property type="match status" value="1"/>
</dbReference>
<dbReference type="Pfam" id="PF02518">
    <property type="entry name" value="HATPase_c"/>
    <property type="match status" value="1"/>
</dbReference>
<sequence length="478" mass="55018">MIKVKRLYLRNMNIKWKLTLWAAVLMLLLFLSYNLLQFTVIQNWVNNHEKEIIRNNMDEVVAYLQDFEPGSDLTDSGDYLKILNERYQLIRIVDGNDSPILTISDKVPEHWVQPKYVASEELLEISPGGDTLLIYRQPLEISGFSGSVEIVRNLENFESLINLITTLFIITGFVAIILSLIGGRLISFQLLNPINSMIRTMRRIRENGLKERVQISDQQDEMTELSLMFNELMDSLEQSFRQQQQFIEDASHELKTPLSIIHGHLSMIKRWGKDDPEVLNRSIQLSLNETNRLIQMVSELLILTRANHSAAIAEYAPENIRVKQVIGEIIENFKFVNPEFRMLTRLEISDDCVLPVQKNHFQQMMIIILDNAMKYTRDQKEIRVSAAMETGLLAISVMDYGMGIPEDELYLVTNRFYRVDKARSRKHGGNGLGLAIAKRLMEGYAGELQIDSVYGEWTKVTLRFPYKNEPAAGSGKEV</sequence>
<keyword evidence="11" id="KW-0067">ATP-binding</keyword>
<evidence type="ECO:0000256" key="1">
    <source>
        <dbReference type="ARBA" id="ARBA00000085"/>
    </source>
</evidence>
<keyword evidence="9" id="KW-0547">Nucleotide-binding</keyword>
<dbReference type="PRINTS" id="PR00344">
    <property type="entry name" value="BCTRLSENSOR"/>
</dbReference>
<comment type="subcellular location">
    <subcellularLocation>
        <location evidence="2">Cell membrane</location>
        <topology evidence="2">Multi-pass membrane protein</topology>
    </subcellularLocation>
</comment>
<keyword evidence="14 15" id="KW-0472">Membrane</keyword>
<dbReference type="SUPFAM" id="SSF158472">
    <property type="entry name" value="HAMP domain-like"/>
    <property type="match status" value="1"/>
</dbReference>
<evidence type="ECO:0000256" key="10">
    <source>
        <dbReference type="ARBA" id="ARBA00022777"/>
    </source>
</evidence>
<dbReference type="CDD" id="cd00082">
    <property type="entry name" value="HisKA"/>
    <property type="match status" value="1"/>
</dbReference>
<dbReference type="InterPro" id="IPR050428">
    <property type="entry name" value="TCS_sensor_his_kinase"/>
</dbReference>
<dbReference type="SUPFAM" id="SSF47384">
    <property type="entry name" value="Homodimeric domain of signal transducing histidine kinase"/>
    <property type="match status" value="1"/>
</dbReference>
<dbReference type="Pfam" id="PF18719">
    <property type="entry name" value="ArlS_N"/>
    <property type="match status" value="1"/>
</dbReference>
<dbReference type="EMBL" id="FNDX01000001">
    <property type="protein sequence ID" value="SDH82739.1"/>
    <property type="molecule type" value="Genomic_DNA"/>
</dbReference>
<evidence type="ECO:0000256" key="6">
    <source>
        <dbReference type="ARBA" id="ARBA00022553"/>
    </source>
</evidence>
<dbReference type="FunFam" id="1.10.287.130:FF:000001">
    <property type="entry name" value="Two-component sensor histidine kinase"/>
    <property type="match status" value="1"/>
</dbReference>
<dbReference type="Gene3D" id="6.10.340.10">
    <property type="match status" value="1"/>
</dbReference>
<evidence type="ECO:0000256" key="8">
    <source>
        <dbReference type="ARBA" id="ARBA00022692"/>
    </source>
</evidence>
<dbReference type="InterPro" id="IPR036890">
    <property type="entry name" value="HATPase_C_sf"/>
</dbReference>
<dbReference type="Gene3D" id="1.10.287.130">
    <property type="match status" value="1"/>
</dbReference>
<dbReference type="InterPro" id="IPR041610">
    <property type="entry name" value="ArlS_N"/>
</dbReference>
<keyword evidence="6" id="KW-0597">Phosphoprotein</keyword>
<comment type="catalytic activity">
    <reaction evidence="1">
        <text>ATP + protein L-histidine = ADP + protein N-phospho-L-histidine.</text>
        <dbReference type="EC" id="2.7.13.3"/>
    </reaction>
</comment>
<protein>
    <recommendedName>
        <fullName evidence="4">Signal transduction histidine-protein kinase ArlS</fullName>
        <ecNumber evidence="3">2.7.13.3</ecNumber>
    </recommendedName>
</protein>
<evidence type="ECO:0000256" key="11">
    <source>
        <dbReference type="ARBA" id="ARBA00022840"/>
    </source>
</evidence>
<dbReference type="InterPro" id="IPR005467">
    <property type="entry name" value="His_kinase_dom"/>
</dbReference>
<reference evidence="19" key="1">
    <citation type="submission" date="2016-10" db="EMBL/GenBank/DDBJ databases">
        <authorList>
            <person name="Varghese N."/>
            <person name="Submissions S."/>
        </authorList>
    </citation>
    <scope>NUCLEOTIDE SEQUENCE [LARGE SCALE GENOMIC DNA]</scope>
    <source>
        <strain evidence="19">CGMCC 1.11012</strain>
    </source>
</reference>
<feature type="transmembrane region" description="Helical" evidence="15">
    <location>
        <begin position="160"/>
        <end position="181"/>
    </location>
</feature>
<evidence type="ECO:0000313" key="19">
    <source>
        <dbReference type="Proteomes" id="UP000199050"/>
    </source>
</evidence>
<dbReference type="RefSeq" id="WP_090711420.1">
    <property type="nucleotide sequence ID" value="NZ_FNDX01000001.1"/>
</dbReference>
<evidence type="ECO:0000256" key="2">
    <source>
        <dbReference type="ARBA" id="ARBA00004651"/>
    </source>
</evidence>
<proteinExistence type="predicted"/>